<name>A0A449A4P5_9BACT</name>
<protein>
    <submittedName>
        <fullName evidence="7">Ribonuclease BN-like family</fullName>
    </submittedName>
</protein>
<comment type="subcellular location">
    <subcellularLocation>
        <location evidence="1">Cell membrane</location>
        <topology evidence="1">Multi-pass membrane protein</topology>
    </subcellularLocation>
</comment>
<evidence type="ECO:0000256" key="2">
    <source>
        <dbReference type="ARBA" id="ARBA00022475"/>
    </source>
</evidence>
<keyword evidence="4 6" id="KW-1133">Transmembrane helix</keyword>
<sequence>MFNNDWFKDKIITKKDRKIFYKILSFLLLIPLRIGVSPKWWKKNNEQTKILVRRSVEKISSHEYAFIPAGFAFYLFTSFIPVLILSISLINIHYKDDDTKKFIFEEIISRYIPAIDKIFDFNKNESEVKNYNLILSFNKINIILLISSLWISSTGYAKFITSQSIIYGHKNQGNWFINRMKGLIIVTVISIFFAYLLLSATFIFKKLDVQIENKSIYIFLFYLISSFYIIFFFFIVWFFLLKYTPTFKTSFKNIKPGVIISSLASTLFSTIFGYLSSIKIIDYNKFGIFATFLYLSTFTLFISYILYFGIIINEAFYKSFVSDKTKNKYRFQNKKI</sequence>
<keyword evidence="2" id="KW-1003">Cell membrane</keyword>
<feature type="transmembrane region" description="Helical" evidence="6">
    <location>
        <begin position="183"/>
        <end position="204"/>
    </location>
</feature>
<gene>
    <name evidence="7" type="ORF">NCTC10166_00174</name>
</gene>
<dbReference type="GO" id="GO:0005886">
    <property type="term" value="C:plasma membrane"/>
    <property type="evidence" value="ECO:0007669"/>
    <property type="project" value="UniProtKB-SubCell"/>
</dbReference>
<dbReference type="InterPro" id="IPR017039">
    <property type="entry name" value="Virul_fac_BrkB"/>
</dbReference>
<feature type="transmembrane region" description="Helical" evidence="6">
    <location>
        <begin position="216"/>
        <end position="238"/>
    </location>
</feature>
<organism evidence="7 8">
    <name type="scientific">Mesomycoplasma neurolyticum</name>
    <dbReference type="NCBI Taxonomy" id="2120"/>
    <lineage>
        <taxon>Bacteria</taxon>
        <taxon>Bacillati</taxon>
        <taxon>Mycoplasmatota</taxon>
        <taxon>Mycoplasmoidales</taxon>
        <taxon>Metamycoplasmataceae</taxon>
        <taxon>Mesomycoplasma</taxon>
    </lineage>
</organism>
<feature type="transmembrane region" description="Helical" evidence="6">
    <location>
        <begin position="20"/>
        <end position="36"/>
    </location>
</feature>
<keyword evidence="3 6" id="KW-0812">Transmembrane</keyword>
<dbReference type="RefSeq" id="WP_129719619.1">
    <property type="nucleotide sequence ID" value="NZ_LR214951.1"/>
</dbReference>
<dbReference type="PANTHER" id="PTHR30213:SF0">
    <property type="entry name" value="UPF0761 MEMBRANE PROTEIN YIHY"/>
    <property type="match status" value="1"/>
</dbReference>
<evidence type="ECO:0000313" key="7">
    <source>
        <dbReference type="EMBL" id="VEU59215.1"/>
    </source>
</evidence>
<dbReference type="Pfam" id="PF03631">
    <property type="entry name" value="Virul_fac_BrkB"/>
    <property type="match status" value="1"/>
</dbReference>
<accession>A0A449A4P5</accession>
<dbReference type="AlphaFoldDB" id="A0A449A4P5"/>
<feature type="transmembrane region" description="Helical" evidence="6">
    <location>
        <begin position="71"/>
        <end position="92"/>
    </location>
</feature>
<evidence type="ECO:0000256" key="5">
    <source>
        <dbReference type="ARBA" id="ARBA00023136"/>
    </source>
</evidence>
<proteinExistence type="predicted"/>
<evidence type="ECO:0000256" key="3">
    <source>
        <dbReference type="ARBA" id="ARBA00022692"/>
    </source>
</evidence>
<feature type="transmembrane region" description="Helical" evidence="6">
    <location>
        <begin position="258"/>
        <end position="276"/>
    </location>
</feature>
<dbReference type="PANTHER" id="PTHR30213">
    <property type="entry name" value="INNER MEMBRANE PROTEIN YHJD"/>
    <property type="match status" value="1"/>
</dbReference>
<keyword evidence="5 6" id="KW-0472">Membrane</keyword>
<reference evidence="7 8" key="1">
    <citation type="submission" date="2019-01" db="EMBL/GenBank/DDBJ databases">
        <authorList>
            <consortium name="Pathogen Informatics"/>
        </authorList>
    </citation>
    <scope>NUCLEOTIDE SEQUENCE [LARGE SCALE GENOMIC DNA]</scope>
    <source>
        <strain evidence="7 8">NCTC10166</strain>
    </source>
</reference>
<dbReference type="Proteomes" id="UP000289440">
    <property type="component" value="Chromosome"/>
</dbReference>
<evidence type="ECO:0000313" key="8">
    <source>
        <dbReference type="Proteomes" id="UP000289440"/>
    </source>
</evidence>
<keyword evidence="8" id="KW-1185">Reference proteome</keyword>
<dbReference type="KEGG" id="mnu:NCTC10166_00174"/>
<evidence type="ECO:0000256" key="6">
    <source>
        <dbReference type="SAM" id="Phobius"/>
    </source>
</evidence>
<dbReference type="OrthoDB" id="397438at2"/>
<feature type="transmembrane region" description="Helical" evidence="6">
    <location>
        <begin position="288"/>
        <end position="312"/>
    </location>
</feature>
<evidence type="ECO:0000256" key="4">
    <source>
        <dbReference type="ARBA" id="ARBA00022989"/>
    </source>
</evidence>
<evidence type="ECO:0000256" key="1">
    <source>
        <dbReference type="ARBA" id="ARBA00004651"/>
    </source>
</evidence>
<dbReference type="EMBL" id="LR214951">
    <property type="protein sequence ID" value="VEU59215.1"/>
    <property type="molecule type" value="Genomic_DNA"/>
</dbReference>